<dbReference type="AlphaFoldDB" id="A0A8H3GRR8"/>
<evidence type="ECO:0000256" key="1">
    <source>
        <dbReference type="ARBA" id="ARBA00022450"/>
    </source>
</evidence>
<evidence type="ECO:0000313" key="4">
    <source>
        <dbReference type="EMBL" id="CAE6469339.1"/>
    </source>
</evidence>
<dbReference type="InterPro" id="IPR042099">
    <property type="entry name" value="ANL_N_sf"/>
</dbReference>
<dbReference type="InterPro" id="IPR036291">
    <property type="entry name" value="NAD(P)-bd_dom_sf"/>
</dbReference>
<dbReference type="SUPFAM" id="SSF47336">
    <property type="entry name" value="ACP-like"/>
    <property type="match status" value="1"/>
</dbReference>
<dbReference type="Pfam" id="PF00550">
    <property type="entry name" value="PP-binding"/>
    <property type="match status" value="1"/>
</dbReference>
<evidence type="ECO:0000259" key="3">
    <source>
        <dbReference type="PROSITE" id="PS50075"/>
    </source>
</evidence>
<dbReference type="PROSITE" id="PS00455">
    <property type="entry name" value="AMP_BINDING"/>
    <property type="match status" value="1"/>
</dbReference>
<dbReference type="PANTHER" id="PTHR43439:SF2">
    <property type="entry name" value="ENZYME, PUTATIVE (JCVI)-RELATED"/>
    <property type="match status" value="1"/>
</dbReference>
<dbReference type="EMBL" id="CAJMXA010001775">
    <property type="protein sequence ID" value="CAE6469339.1"/>
    <property type="molecule type" value="Genomic_DNA"/>
</dbReference>
<name>A0A8H3GRR8_9AGAM</name>
<dbReference type="InterPro" id="IPR000873">
    <property type="entry name" value="AMP-dep_synth/lig_dom"/>
</dbReference>
<dbReference type="Pfam" id="PF00501">
    <property type="entry name" value="AMP-binding"/>
    <property type="match status" value="1"/>
</dbReference>
<dbReference type="Gene3D" id="1.10.1200.10">
    <property type="entry name" value="ACP-like"/>
    <property type="match status" value="1"/>
</dbReference>
<dbReference type="InterPro" id="IPR013120">
    <property type="entry name" value="FAR_NAD-bd"/>
</dbReference>
<dbReference type="InterPro" id="IPR036736">
    <property type="entry name" value="ACP-like_sf"/>
</dbReference>
<accession>A0A8H3GRR8</accession>
<dbReference type="InterPro" id="IPR051414">
    <property type="entry name" value="Adenylate-forming_Reductase"/>
</dbReference>
<sequence length="1091" mass="119605">MTVNSTNFVFPPTDGSVPPASVVDFHLKCNPKRLFAILHDVNDSSHTDITYEQLAHAVHRAAHILNPNGTFSQGTNIGFLVSTHTIEYIVMILGAMRAGLVPFPISPRTQIPGIAHLLKSTQTSLVVAGGSQTIDGMIPQLARSLTEIDFSAQFVGLPALESVLPEFSKSESRYDHKPFPPLKPMAHNAIVNILHSSGSTGMPRPVKFHLEGLFKNIITQPLGWIYAQDGVRVGTMALPTFHAMGVFLQILVPLYVGYTQALFAPSHAPVVPTSNLTIEAAASTKCSHIICVPAFLEMWSQEETAVAHLRQMKGIMFGGGPLTEAIGNKLADQGVHIHPCYGATEFGAVNEVSDLDDLGDWGYVKFSSHVDARFIPQNDEDHSFELVFVVSDDHKPFELNSEMDGKPAYRTKDLVIRHPFKSDLWKFVGRLDDQIILLNGEKTNPGPMEGEIVKCPIVHYAVMFGRERNQTGVLVELEESSKNLYQTNEGRAKAMKQIWPFIERANQTSPTHSRLEKQTVILVDPARPLPRTPKGTVPRAAALKLYARDIEEMYLDLEKDSGVVEGVEPPRSWTSNEDVEDWISKSVQSLLDREIDASGDLFQQGMDSLTATMLLRILKSNLHASSDPHVQSAATKINQQTIFGKPTVRQLAQLLVHLSKNGDASVDPVAEALQSILAMIQKYNSGWPRWEVRGVQPVQKERVVVTGTTGGLGSHLLAQLLESDKIERVWAMNRKSSKGNREREIGSFEDKLLDVSLLKSEKLIFVDTDLEDPKLGLSDEAYDEIRSEATVIIHNAWQVNFNLSLQSFEPSIRGARNLLDLAFHSTAPTGLPRFAFASSISVAGFAGPGRRLSEISVTPEMAATSIGYGQSKLVTEKLLESARSAGLQTCAVRLGQLTGDVKSGAWTVTDWVPSLIGSSVSVGCMPGAVGTVSWLPLDAAAHSVIDTCVSRGKELPPVIHTSHPHPVPWMDIMNAFSQSLASRTASQLPIVRFNEWNKRVVEAATTFKGSESDRYKRFPSTKIQSTVDGMVLADDELRSRGEVGDVESGGTVRLDTTVAEEFSGTFKSTPELGKEVVQKWVGYWGSKGLFV</sequence>
<comment type="caution">
    <text evidence="4">The sequence shown here is derived from an EMBL/GenBank/DDBJ whole genome shotgun (WGS) entry which is preliminary data.</text>
</comment>
<dbReference type="Pfam" id="PF23562">
    <property type="entry name" value="AMP-binding_C_3"/>
    <property type="match status" value="1"/>
</dbReference>
<dbReference type="SUPFAM" id="SSF51735">
    <property type="entry name" value="NAD(P)-binding Rossmann-fold domains"/>
    <property type="match status" value="1"/>
</dbReference>
<dbReference type="InterPro" id="IPR009081">
    <property type="entry name" value="PP-bd_ACP"/>
</dbReference>
<evidence type="ECO:0000313" key="5">
    <source>
        <dbReference type="Proteomes" id="UP000663853"/>
    </source>
</evidence>
<dbReference type="PANTHER" id="PTHR43439">
    <property type="entry name" value="PHENYLACETATE-COENZYME A LIGASE"/>
    <property type="match status" value="1"/>
</dbReference>
<dbReference type="InterPro" id="IPR020845">
    <property type="entry name" value="AMP-binding_CS"/>
</dbReference>
<evidence type="ECO:0000256" key="2">
    <source>
        <dbReference type="ARBA" id="ARBA00022553"/>
    </source>
</evidence>
<feature type="domain" description="Carrier" evidence="3">
    <location>
        <begin position="574"/>
        <end position="659"/>
    </location>
</feature>
<dbReference type="OrthoDB" id="539398at2759"/>
<keyword evidence="1" id="KW-0596">Phosphopantetheine</keyword>
<dbReference type="PROSITE" id="PS50075">
    <property type="entry name" value="CARRIER"/>
    <property type="match status" value="1"/>
</dbReference>
<reference evidence="4" key="1">
    <citation type="submission" date="2021-01" db="EMBL/GenBank/DDBJ databases">
        <authorList>
            <person name="Kaushik A."/>
        </authorList>
    </citation>
    <scope>NUCLEOTIDE SEQUENCE</scope>
    <source>
        <strain evidence="4">AG6-10EEA</strain>
    </source>
</reference>
<dbReference type="Proteomes" id="UP000663853">
    <property type="component" value="Unassembled WGS sequence"/>
</dbReference>
<gene>
    <name evidence="4" type="ORF">RDB_LOCUS72336</name>
</gene>
<proteinExistence type="predicted"/>
<dbReference type="Gene3D" id="3.40.50.12780">
    <property type="entry name" value="N-terminal domain of ligase-like"/>
    <property type="match status" value="1"/>
</dbReference>
<organism evidence="4 5">
    <name type="scientific">Rhizoctonia solani</name>
    <dbReference type="NCBI Taxonomy" id="456999"/>
    <lineage>
        <taxon>Eukaryota</taxon>
        <taxon>Fungi</taxon>
        <taxon>Dikarya</taxon>
        <taxon>Basidiomycota</taxon>
        <taxon>Agaricomycotina</taxon>
        <taxon>Agaricomycetes</taxon>
        <taxon>Cantharellales</taxon>
        <taxon>Ceratobasidiaceae</taxon>
        <taxon>Rhizoctonia</taxon>
    </lineage>
</organism>
<dbReference type="SUPFAM" id="SSF56801">
    <property type="entry name" value="Acetyl-CoA synthetase-like"/>
    <property type="match status" value="1"/>
</dbReference>
<keyword evidence="2" id="KW-0597">Phosphoprotein</keyword>
<protein>
    <recommendedName>
        <fullName evidence="3">Carrier domain-containing protein</fullName>
    </recommendedName>
</protein>
<dbReference type="Gene3D" id="3.40.50.720">
    <property type="entry name" value="NAD(P)-binding Rossmann-like Domain"/>
    <property type="match status" value="1"/>
</dbReference>
<dbReference type="Pfam" id="PF07993">
    <property type="entry name" value="NAD_binding_4"/>
    <property type="match status" value="1"/>
</dbReference>